<feature type="transmembrane region" description="Helical" evidence="1">
    <location>
        <begin position="12"/>
        <end position="33"/>
    </location>
</feature>
<dbReference type="AlphaFoldDB" id="X6P4G4"/>
<dbReference type="EMBL" id="ASPP01003407">
    <property type="protein sequence ID" value="ETO33415.1"/>
    <property type="molecule type" value="Genomic_DNA"/>
</dbReference>
<name>X6P4G4_RETFI</name>
<feature type="transmembrane region" description="Helical" evidence="1">
    <location>
        <begin position="147"/>
        <end position="167"/>
    </location>
</feature>
<dbReference type="Proteomes" id="UP000023152">
    <property type="component" value="Unassembled WGS sequence"/>
</dbReference>
<evidence type="ECO:0008006" key="4">
    <source>
        <dbReference type="Google" id="ProtNLM"/>
    </source>
</evidence>
<comment type="caution">
    <text evidence="2">The sequence shown here is derived from an EMBL/GenBank/DDBJ whole genome shotgun (WGS) entry which is preliminary data.</text>
</comment>
<feature type="transmembrane region" description="Helical" evidence="1">
    <location>
        <begin position="117"/>
        <end position="135"/>
    </location>
</feature>
<evidence type="ECO:0000313" key="3">
    <source>
        <dbReference type="Proteomes" id="UP000023152"/>
    </source>
</evidence>
<evidence type="ECO:0000256" key="1">
    <source>
        <dbReference type="SAM" id="Phobius"/>
    </source>
</evidence>
<keyword evidence="1" id="KW-0812">Transmembrane</keyword>
<feature type="transmembrane region" description="Helical" evidence="1">
    <location>
        <begin position="54"/>
        <end position="74"/>
    </location>
</feature>
<evidence type="ECO:0000313" key="2">
    <source>
        <dbReference type="EMBL" id="ETO33415.1"/>
    </source>
</evidence>
<keyword evidence="1" id="KW-1133">Transmembrane helix</keyword>
<proteinExistence type="predicted"/>
<keyword evidence="3" id="KW-1185">Reference proteome</keyword>
<accession>X6P4G4</accession>
<reference evidence="2 3" key="1">
    <citation type="journal article" date="2013" name="Curr. Biol.">
        <title>The Genome of the Foraminiferan Reticulomyxa filosa.</title>
        <authorList>
            <person name="Glockner G."/>
            <person name="Hulsmann N."/>
            <person name="Schleicher M."/>
            <person name="Noegel A.A."/>
            <person name="Eichinger L."/>
            <person name="Gallinger C."/>
            <person name="Pawlowski J."/>
            <person name="Sierra R."/>
            <person name="Euteneuer U."/>
            <person name="Pillet L."/>
            <person name="Moustafa A."/>
            <person name="Platzer M."/>
            <person name="Groth M."/>
            <person name="Szafranski K."/>
            <person name="Schliwa M."/>
        </authorList>
    </citation>
    <scope>NUCLEOTIDE SEQUENCE [LARGE SCALE GENOMIC DNA]</scope>
</reference>
<protein>
    <recommendedName>
        <fullName evidence="4">G-protein coupled receptors family 3 profile domain-containing protein</fullName>
    </recommendedName>
</protein>
<gene>
    <name evidence="2" type="ORF">RFI_03690</name>
</gene>
<organism evidence="2 3">
    <name type="scientific">Reticulomyxa filosa</name>
    <dbReference type="NCBI Taxonomy" id="46433"/>
    <lineage>
        <taxon>Eukaryota</taxon>
        <taxon>Sar</taxon>
        <taxon>Rhizaria</taxon>
        <taxon>Retaria</taxon>
        <taxon>Foraminifera</taxon>
        <taxon>Monothalamids</taxon>
        <taxon>Reticulomyxidae</taxon>
        <taxon>Reticulomyxa</taxon>
    </lineage>
</organism>
<keyword evidence="1" id="KW-0472">Membrane</keyword>
<sequence length="292" mass="33342">MYVYVKNVDLNVSVRVTILLAIVWLLLAIFFAFNPFTLTDSVYQHRMYQTCHSNNFVVLQDTLYAFYGLGFLYIGKIYLSLSYFDASYTDAIILYIMTKEWHHRSSGKVAKYNDSKWVAIISWNVILGIALVIFFSTVDFSNSTIPFRAISAAQLVVTAMNMPLYILPKIARIIGKKRREDLSKTIQTSNTSDTEPSKSATGNWKYLVLDRTNKDNLLEDVRLIKEYLEPFGYQITSRSQPASKPSSSMPHFVLFACLTCTANGKNKYCFVTDLDQNMEATSTQTEMTQTQL</sequence>